<name>A0A3E2B638_9FIRM</name>
<evidence type="ECO:0000313" key="1">
    <source>
        <dbReference type="EMBL" id="RFT07464.1"/>
    </source>
</evidence>
<dbReference type="AlphaFoldDB" id="A0A3E2B638"/>
<dbReference type="EMBL" id="QQRQ01000002">
    <property type="protein sequence ID" value="RFT07464.1"/>
    <property type="molecule type" value="Genomic_DNA"/>
</dbReference>
<gene>
    <name evidence="1" type="ORF">DV520_02120</name>
</gene>
<evidence type="ECO:0000313" key="2">
    <source>
        <dbReference type="Proteomes" id="UP000260649"/>
    </source>
</evidence>
<accession>A0A3E2B638</accession>
<keyword evidence="2" id="KW-1185">Reference proteome</keyword>
<dbReference type="Proteomes" id="UP000260649">
    <property type="component" value="Unassembled WGS sequence"/>
</dbReference>
<protein>
    <submittedName>
        <fullName evidence="1">Uncharacterized protein</fullName>
    </submittedName>
</protein>
<reference evidence="1 2" key="1">
    <citation type="submission" date="2018-07" db="EMBL/GenBank/DDBJ databases">
        <title>GABA Modulating Bacteria of the Human Gut Microbiota.</title>
        <authorList>
            <person name="Strandwitz P."/>
            <person name="Kim K.H."/>
            <person name="Terekhova D."/>
            <person name="Liu J.K."/>
            <person name="Sharma A."/>
            <person name="Levering J."/>
            <person name="Mcdonald D."/>
            <person name="Dietrich D."/>
            <person name="Ramadhar T.R."/>
            <person name="Lekbua A."/>
            <person name="Mroue N."/>
            <person name="Liston C."/>
            <person name="Stewart E.J."/>
            <person name="Dubin M.J."/>
            <person name="Zengler K."/>
            <person name="Knight R."/>
            <person name="Gilbert J.A."/>
            <person name="Clardy J."/>
            <person name="Lewis K."/>
        </authorList>
    </citation>
    <scope>NUCLEOTIDE SEQUENCE [LARGE SCALE GENOMIC DNA]</scope>
    <source>
        <strain evidence="1 2">KLE1738</strain>
    </source>
</reference>
<proteinExistence type="predicted"/>
<comment type="caution">
    <text evidence="1">The sequence shown here is derived from an EMBL/GenBank/DDBJ whole genome shotgun (WGS) entry which is preliminary data.</text>
</comment>
<sequence>MFNLFLTPVYDTESARQFRASMNKEFGIDQEYSGRADRLLAHLETFVNSFSDPGLDYTEAEEAIRTFLVQGGFPLFDPEEEGASDIFVIPEGGFAPNEDPTV</sequence>
<organism evidence="1 2">
    <name type="scientific">Evtepia gabavorous</name>
    <dbReference type="NCBI Taxonomy" id="2211183"/>
    <lineage>
        <taxon>Bacteria</taxon>
        <taxon>Bacillati</taxon>
        <taxon>Bacillota</taxon>
        <taxon>Clostridia</taxon>
        <taxon>Eubacteriales</taxon>
        <taxon>Evtepia</taxon>
    </lineage>
</organism>